<name>A0AAV4LH52_9BACL</name>
<evidence type="ECO:0000313" key="1">
    <source>
        <dbReference type="EMBL" id="GIM47043.1"/>
    </source>
</evidence>
<dbReference type="Proteomes" id="UP001057291">
    <property type="component" value="Unassembled WGS sequence"/>
</dbReference>
<dbReference type="AlphaFoldDB" id="A0AAV4LH52"/>
<proteinExistence type="predicted"/>
<reference evidence="1" key="1">
    <citation type="journal article" date="2023" name="Int. J. Syst. Evol. Microbiol.">
        <title>Collibacillus ludicampi gen. nov., sp. nov., a new soil bacterium of the family Alicyclobacillaceae.</title>
        <authorList>
            <person name="Jojima T."/>
            <person name="Ioku Y."/>
            <person name="Fukuta Y."/>
            <person name="Shirasaka N."/>
            <person name="Matsumura Y."/>
            <person name="Mori M."/>
        </authorList>
    </citation>
    <scope>NUCLEOTIDE SEQUENCE</scope>
    <source>
        <strain evidence="1">TP075</strain>
    </source>
</reference>
<sequence>MIEVPFHGNLRGVSKPRSIVRIDGYRTWFNSWEVNLNSTHEADDFTLELPFRITRNQQQGYLVNTPEYTTYLFTKSDVLVEIFVGYPQNPQQFQESDLTRIMYGYMDTAEIRADASGEIVTLTGRNMIAPFLDNKTTEKYQNMTSSAIAQMLAARRGLQASVTPTYTLTGKYYNGDHVEMNKDVSEWDLLTFLAEQEGYALRVKDNTLFFGPFDQVIGNITNAPPLNYTWGQNIESFTLSRSPHAAKNIEVEVHSYDQKTGKHILAKTARNYAMAQNTYHERYFYPGLTQDQAQKKAQSILDQLSKLEVTGTMNVAGNEQLTVDRRIALYGVGLGLSETYFVRKASHKFDYKNGYRCEITFSNLLLPDEQTGGM</sequence>
<evidence type="ECO:0008006" key="3">
    <source>
        <dbReference type="Google" id="ProtNLM"/>
    </source>
</evidence>
<protein>
    <recommendedName>
        <fullName evidence="3">Phage protein D</fullName>
    </recommendedName>
</protein>
<dbReference type="SUPFAM" id="SSF69279">
    <property type="entry name" value="Phage tail proteins"/>
    <property type="match status" value="1"/>
</dbReference>
<accession>A0AAV4LH52</accession>
<gene>
    <name evidence="1" type="ORF">DNHGIG_25920</name>
</gene>
<keyword evidence="2" id="KW-1185">Reference proteome</keyword>
<dbReference type="Pfam" id="PF05954">
    <property type="entry name" value="Phage_GPD"/>
    <property type="match status" value="1"/>
</dbReference>
<comment type="caution">
    <text evidence="1">The sequence shown here is derived from an EMBL/GenBank/DDBJ whole genome shotgun (WGS) entry which is preliminary data.</text>
</comment>
<dbReference type="EMBL" id="BOQE01000001">
    <property type="protein sequence ID" value="GIM47043.1"/>
    <property type="molecule type" value="Genomic_DNA"/>
</dbReference>
<organism evidence="1 2">
    <name type="scientific">Collibacillus ludicampi</name>
    <dbReference type="NCBI Taxonomy" id="2771369"/>
    <lineage>
        <taxon>Bacteria</taxon>
        <taxon>Bacillati</taxon>
        <taxon>Bacillota</taxon>
        <taxon>Bacilli</taxon>
        <taxon>Bacillales</taxon>
        <taxon>Alicyclobacillaceae</taxon>
        <taxon>Collibacillus</taxon>
    </lineage>
</organism>
<evidence type="ECO:0000313" key="2">
    <source>
        <dbReference type="Proteomes" id="UP001057291"/>
    </source>
</evidence>
<dbReference type="RefSeq" id="WP_282200067.1">
    <property type="nucleotide sequence ID" value="NZ_BOQE01000001.1"/>
</dbReference>